<organism evidence="2 3">
    <name type="scientific">Saliphagus infecundisoli</name>
    <dbReference type="NCBI Taxonomy" id="1849069"/>
    <lineage>
        <taxon>Archaea</taxon>
        <taxon>Methanobacteriati</taxon>
        <taxon>Methanobacteriota</taxon>
        <taxon>Stenosarchaea group</taxon>
        <taxon>Halobacteria</taxon>
        <taxon>Halobacteriales</taxon>
        <taxon>Natrialbaceae</taxon>
        <taxon>Saliphagus</taxon>
    </lineage>
</organism>
<dbReference type="Proteomes" id="UP001595925">
    <property type="component" value="Unassembled WGS sequence"/>
</dbReference>
<proteinExistence type="predicted"/>
<dbReference type="RefSeq" id="WP_224828839.1">
    <property type="nucleotide sequence ID" value="NZ_JAIVEF010000011.1"/>
</dbReference>
<reference evidence="2 3" key="1">
    <citation type="journal article" date="2019" name="Int. J. Syst. Evol. Microbiol.">
        <title>The Global Catalogue of Microorganisms (GCM) 10K type strain sequencing project: providing services to taxonomists for standard genome sequencing and annotation.</title>
        <authorList>
            <consortium name="The Broad Institute Genomics Platform"/>
            <consortium name="The Broad Institute Genome Sequencing Center for Infectious Disease"/>
            <person name="Wu L."/>
            <person name="Ma J."/>
        </authorList>
    </citation>
    <scope>NUCLEOTIDE SEQUENCE [LARGE SCALE GENOMIC DNA]</scope>
    <source>
        <strain evidence="2 3">CGMCC 1.15824</strain>
    </source>
</reference>
<feature type="compositionally biased region" description="Basic and acidic residues" evidence="1">
    <location>
        <begin position="25"/>
        <end position="41"/>
    </location>
</feature>
<comment type="caution">
    <text evidence="2">The sequence shown here is derived from an EMBL/GenBank/DDBJ whole genome shotgun (WGS) entry which is preliminary data.</text>
</comment>
<protein>
    <submittedName>
        <fullName evidence="2">Uncharacterized protein</fullName>
    </submittedName>
</protein>
<keyword evidence="3" id="KW-1185">Reference proteome</keyword>
<evidence type="ECO:0000313" key="2">
    <source>
        <dbReference type="EMBL" id="MFC4987478.1"/>
    </source>
</evidence>
<feature type="region of interest" description="Disordered" evidence="1">
    <location>
        <begin position="1"/>
        <end position="53"/>
    </location>
</feature>
<gene>
    <name evidence="2" type="ORF">ACFPFO_06825</name>
</gene>
<accession>A0ABD5QCN1</accession>
<dbReference type="EMBL" id="JBHSJG010000026">
    <property type="protein sequence ID" value="MFC4987478.1"/>
    <property type="molecule type" value="Genomic_DNA"/>
</dbReference>
<sequence>MATRDVAVRRGAARWTPAVGSPAGDDDRRHGRATSGRERSPVVDPPRVGRRFL</sequence>
<name>A0ABD5QCN1_9EURY</name>
<evidence type="ECO:0000313" key="3">
    <source>
        <dbReference type="Proteomes" id="UP001595925"/>
    </source>
</evidence>
<evidence type="ECO:0000256" key="1">
    <source>
        <dbReference type="SAM" id="MobiDB-lite"/>
    </source>
</evidence>
<dbReference type="AlphaFoldDB" id="A0ABD5QCN1"/>